<dbReference type="RefSeq" id="WP_249310754.1">
    <property type="nucleotide sequence ID" value="NZ_JACRSU010000001.1"/>
</dbReference>
<comment type="function">
    <text evidence="6">Bidirectionally degrades single-stranded DNA into large acid-insoluble oligonucleotides, which are then degraded further into small acid-soluble oligonucleotides.</text>
</comment>
<evidence type="ECO:0000256" key="1">
    <source>
        <dbReference type="ARBA" id="ARBA00009998"/>
    </source>
</evidence>
<dbReference type="Pfam" id="PF02609">
    <property type="entry name" value="Exonuc_VII_S"/>
    <property type="match status" value="1"/>
</dbReference>
<dbReference type="InterPro" id="IPR003761">
    <property type="entry name" value="Exonuc_VII_S"/>
</dbReference>
<protein>
    <recommendedName>
        <fullName evidence="6">Exodeoxyribonuclease 7 small subunit</fullName>
        <ecNumber evidence="6">3.1.11.6</ecNumber>
    </recommendedName>
    <alternativeName>
        <fullName evidence="6">Exodeoxyribonuclease VII small subunit</fullName>
        <shortName evidence="6">Exonuclease VII small subunit</shortName>
    </alternativeName>
</protein>
<evidence type="ECO:0000256" key="6">
    <source>
        <dbReference type="HAMAP-Rule" id="MF_00337"/>
    </source>
</evidence>
<dbReference type="Gene3D" id="1.10.287.1040">
    <property type="entry name" value="Exonuclease VII, small subunit"/>
    <property type="match status" value="1"/>
</dbReference>
<evidence type="ECO:0000256" key="3">
    <source>
        <dbReference type="ARBA" id="ARBA00022722"/>
    </source>
</evidence>
<dbReference type="PIRSF" id="PIRSF006488">
    <property type="entry name" value="Exonuc_VII_S"/>
    <property type="match status" value="1"/>
</dbReference>
<evidence type="ECO:0000256" key="2">
    <source>
        <dbReference type="ARBA" id="ARBA00022490"/>
    </source>
</evidence>
<comment type="similarity">
    <text evidence="1 6">Belongs to the XseB family.</text>
</comment>
<reference evidence="7" key="1">
    <citation type="submission" date="2020-08" db="EMBL/GenBank/DDBJ databases">
        <title>Genome public.</title>
        <authorList>
            <person name="Liu C."/>
            <person name="Sun Q."/>
        </authorList>
    </citation>
    <scope>NUCLEOTIDE SEQUENCE</scope>
    <source>
        <strain evidence="7">H8</strain>
    </source>
</reference>
<comment type="subunit">
    <text evidence="6">Heterooligomer composed of large and small subunits.</text>
</comment>
<dbReference type="SUPFAM" id="SSF116842">
    <property type="entry name" value="XseB-like"/>
    <property type="match status" value="1"/>
</dbReference>
<dbReference type="EMBL" id="JACRSU010000001">
    <property type="protein sequence ID" value="MBC8539556.1"/>
    <property type="molecule type" value="Genomic_DNA"/>
</dbReference>
<dbReference type="GO" id="GO:0008855">
    <property type="term" value="F:exodeoxyribonuclease VII activity"/>
    <property type="evidence" value="ECO:0007669"/>
    <property type="project" value="UniProtKB-UniRule"/>
</dbReference>
<evidence type="ECO:0000313" key="7">
    <source>
        <dbReference type="EMBL" id="MBC8539556.1"/>
    </source>
</evidence>
<comment type="subcellular location">
    <subcellularLocation>
        <location evidence="6">Cytoplasm</location>
    </subcellularLocation>
</comment>
<name>A0A926HY93_9FIRM</name>
<comment type="catalytic activity">
    <reaction evidence="6">
        <text>Exonucleolytic cleavage in either 5'- to 3'- or 3'- to 5'-direction to yield nucleoside 5'-phosphates.</text>
        <dbReference type="EC" id="3.1.11.6"/>
    </reaction>
</comment>
<comment type="caution">
    <text evidence="7">The sequence shown here is derived from an EMBL/GenBank/DDBJ whole genome shotgun (WGS) entry which is preliminary data.</text>
</comment>
<keyword evidence="2 6" id="KW-0963">Cytoplasm</keyword>
<sequence length="78" mass="8602">MPKAKTFEESITELEQIVTLLESGDAPLDEAVALFEKGMKLSAKCHDQLDKAEQKVKLLTENEEGTVKTTDFNSGEDS</sequence>
<evidence type="ECO:0000256" key="5">
    <source>
        <dbReference type="ARBA" id="ARBA00022839"/>
    </source>
</evidence>
<accession>A0A926HY93</accession>
<dbReference type="Proteomes" id="UP000611762">
    <property type="component" value="Unassembled WGS sequence"/>
</dbReference>
<dbReference type="GO" id="GO:0009318">
    <property type="term" value="C:exodeoxyribonuclease VII complex"/>
    <property type="evidence" value="ECO:0007669"/>
    <property type="project" value="UniProtKB-UniRule"/>
</dbReference>
<dbReference type="AlphaFoldDB" id="A0A926HY93"/>
<organism evidence="7 8">
    <name type="scientific">Congzhengia minquanensis</name>
    <dbReference type="NCBI Taxonomy" id="2763657"/>
    <lineage>
        <taxon>Bacteria</taxon>
        <taxon>Bacillati</taxon>
        <taxon>Bacillota</taxon>
        <taxon>Clostridia</taxon>
        <taxon>Eubacteriales</taxon>
        <taxon>Oscillospiraceae</taxon>
        <taxon>Congzhengia</taxon>
    </lineage>
</organism>
<dbReference type="HAMAP" id="MF_00337">
    <property type="entry name" value="Exonuc_7_S"/>
    <property type="match status" value="1"/>
</dbReference>
<dbReference type="GO" id="GO:0005829">
    <property type="term" value="C:cytosol"/>
    <property type="evidence" value="ECO:0007669"/>
    <property type="project" value="TreeGrafter"/>
</dbReference>
<dbReference type="PANTHER" id="PTHR34137">
    <property type="entry name" value="EXODEOXYRIBONUCLEASE 7 SMALL SUBUNIT"/>
    <property type="match status" value="1"/>
</dbReference>
<keyword evidence="3 6" id="KW-0540">Nuclease</keyword>
<dbReference type="NCBIfam" id="TIGR01280">
    <property type="entry name" value="xseB"/>
    <property type="match status" value="1"/>
</dbReference>
<evidence type="ECO:0000256" key="4">
    <source>
        <dbReference type="ARBA" id="ARBA00022801"/>
    </source>
</evidence>
<dbReference type="PANTHER" id="PTHR34137:SF1">
    <property type="entry name" value="EXODEOXYRIBONUCLEASE 7 SMALL SUBUNIT"/>
    <property type="match status" value="1"/>
</dbReference>
<dbReference type="InterPro" id="IPR037004">
    <property type="entry name" value="Exonuc_VII_ssu_sf"/>
</dbReference>
<gene>
    <name evidence="6 7" type="primary">xseB</name>
    <name evidence="7" type="ORF">H8698_01020</name>
</gene>
<keyword evidence="8" id="KW-1185">Reference proteome</keyword>
<keyword evidence="4 6" id="KW-0378">Hydrolase</keyword>
<dbReference type="GO" id="GO:0006308">
    <property type="term" value="P:DNA catabolic process"/>
    <property type="evidence" value="ECO:0007669"/>
    <property type="project" value="UniProtKB-UniRule"/>
</dbReference>
<evidence type="ECO:0000313" key="8">
    <source>
        <dbReference type="Proteomes" id="UP000611762"/>
    </source>
</evidence>
<keyword evidence="5 6" id="KW-0269">Exonuclease</keyword>
<dbReference type="NCBIfam" id="NF002140">
    <property type="entry name" value="PRK00977.1-4"/>
    <property type="match status" value="1"/>
</dbReference>
<proteinExistence type="inferred from homology"/>
<dbReference type="EC" id="3.1.11.6" evidence="6"/>